<feature type="region of interest" description="Disordered" evidence="1">
    <location>
        <begin position="375"/>
        <end position="430"/>
    </location>
</feature>
<dbReference type="Gene3D" id="4.10.60.10">
    <property type="entry name" value="Zinc finger, CCHC-type"/>
    <property type="match status" value="1"/>
</dbReference>
<feature type="compositionally biased region" description="Basic and acidic residues" evidence="1">
    <location>
        <begin position="404"/>
        <end position="419"/>
    </location>
</feature>
<feature type="compositionally biased region" description="Pro residues" evidence="1">
    <location>
        <begin position="225"/>
        <end position="239"/>
    </location>
</feature>
<organism evidence="2 3">
    <name type="scientific">Miscanthus lutarioriparius</name>
    <dbReference type="NCBI Taxonomy" id="422564"/>
    <lineage>
        <taxon>Eukaryota</taxon>
        <taxon>Viridiplantae</taxon>
        <taxon>Streptophyta</taxon>
        <taxon>Embryophyta</taxon>
        <taxon>Tracheophyta</taxon>
        <taxon>Spermatophyta</taxon>
        <taxon>Magnoliopsida</taxon>
        <taxon>Liliopsida</taxon>
        <taxon>Poales</taxon>
        <taxon>Poaceae</taxon>
        <taxon>PACMAD clade</taxon>
        <taxon>Panicoideae</taxon>
        <taxon>Andropogonodae</taxon>
        <taxon>Andropogoneae</taxon>
        <taxon>Saccharinae</taxon>
        <taxon>Miscanthus</taxon>
    </lineage>
</organism>
<feature type="compositionally biased region" description="Low complexity" evidence="1">
    <location>
        <begin position="160"/>
        <end position="174"/>
    </location>
</feature>
<keyword evidence="3" id="KW-1185">Reference proteome</keyword>
<feature type="compositionally biased region" description="Acidic residues" evidence="1">
    <location>
        <begin position="386"/>
        <end position="396"/>
    </location>
</feature>
<dbReference type="EMBL" id="CAJGYO010000002">
    <property type="protein sequence ID" value="CAD6209198.1"/>
    <property type="molecule type" value="Genomic_DNA"/>
</dbReference>
<evidence type="ECO:0000313" key="3">
    <source>
        <dbReference type="Proteomes" id="UP000604825"/>
    </source>
</evidence>
<proteinExistence type="predicted"/>
<feature type="region of interest" description="Disordered" evidence="1">
    <location>
        <begin position="134"/>
        <end position="243"/>
    </location>
</feature>
<dbReference type="PANTHER" id="PTHR33087">
    <property type="entry name" value="OS07G0539200 PROTEIN"/>
    <property type="match status" value="1"/>
</dbReference>
<comment type="caution">
    <text evidence="2">The sequence shown here is derived from an EMBL/GenBank/DDBJ whole genome shotgun (WGS) entry which is preliminary data.</text>
</comment>
<name>A0A811MK84_9POAL</name>
<evidence type="ECO:0000256" key="1">
    <source>
        <dbReference type="SAM" id="MobiDB-lite"/>
    </source>
</evidence>
<dbReference type="Proteomes" id="UP000604825">
    <property type="component" value="Unassembled WGS sequence"/>
</dbReference>
<evidence type="ECO:0000313" key="2">
    <source>
        <dbReference type="EMBL" id="CAD6209198.1"/>
    </source>
</evidence>
<dbReference type="PANTHER" id="PTHR33087:SF38">
    <property type="entry name" value="OS10G0201600 PROTEIN"/>
    <property type="match status" value="1"/>
</dbReference>
<sequence>MADARRPTSHHPARRSPSPIRRQAREDICARRASPRPRRPSSGDGHRRQPSAPFRHRAAAVNMDADGYTLVQSRRRWRRRAQERPHRPRPVPPEFVGKCFNCLSGNHVHAECTFPSCCYYCHISRHRARNCKRERPASGNLNPGRREPPRRRLRRPDGYVSSAGTVSGRSSSTGCDTSVLPVCSPEFGSPRTTKARRAESSTPLQAASPAPSRSPSPPPRRDLSPQPPSPSPPPPPPPGHVSLRPRSEIIIFPQSAELDAAEEALSSLALVALVGGNRLPVSPAQVREHLQSFFRLPPEAFTVSRYAPEDFLVRFYSRNDLKGVLNGPVPSGLRSTCCGGDGSPVHGVRGIAEIIHPDLPMLRYRARIRIIQVQDWTTPPTSSGDEGPDDDSDDSNNPDWHFTGGDRSRPWPRNHRFDGEAGGGPPRYLESNLWKERNKRTFDSVSRTPIQLFQLIMEDANVWVGAGFSSLSSLLSLSP</sequence>
<gene>
    <name evidence="2" type="ORF">NCGR_LOCUS5419</name>
</gene>
<feature type="region of interest" description="Disordered" evidence="1">
    <location>
        <begin position="1"/>
        <end position="67"/>
    </location>
</feature>
<dbReference type="InterPro" id="IPR053253">
    <property type="entry name" value="Sex_diff_modulator"/>
</dbReference>
<dbReference type="AlphaFoldDB" id="A0A811MK84"/>
<reference evidence="2" key="1">
    <citation type="submission" date="2020-10" db="EMBL/GenBank/DDBJ databases">
        <authorList>
            <person name="Han B."/>
            <person name="Lu T."/>
            <person name="Zhao Q."/>
            <person name="Huang X."/>
            <person name="Zhao Y."/>
        </authorList>
    </citation>
    <scope>NUCLEOTIDE SEQUENCE</scope>
</reference>
<dbReference type="OrthoDB" id="696508at2759"/>
<accession>A0A811MK84</accession>
<protein>
    <submittedName>
        <fullName evidence="2">Uncharacterized protein</fullName>
    </submittedName>
</protein>